<organism evidence="1 2">
    <name type="scientific">Mycolicibacterium peregrinum</name>
    <name type="common">Mycobacterium peregrinum</name>
    <dbReference type="NCBI Taxonomy" id="43304"/>
    <lineage>
        <taxon>Bacteria</taxon>
        <taxon>Bacillati</taxon>
        <taxon>Actinomycetota</taxon>
        <taxon>Actinomycetes</taxon>
        <taxon>Mycobacteriales</taxon>
        <taxon>Mycobacteriaceae</taxon>
        <taxon>Mycolicibacterium</taxon>
    </lineage>
</organism>
<dbReference type="RefSeq" id="WP_064932338.1">
    <property type="nucleotide sequence ID" value="NZ_LZSO01000025.1"/>
</dbReference>
<accession>A0A1A0R4R5</accession>
<evidence type="ECO:0000313" key="2">
    <source>
        <dbReference type="Proteomes" id="UP000093902"/>
    </source>
</evidence>
<dbReference type="EMBL" id="LZSO01000025">
    <property type="protein sequence ID" value="OBB29455.1"/>
    <property type="molecule type" value="Genomic_DNA"/>
</dbReference>
<evidence type="ECO:0000313" key="1">
    <source>
        <dbReference type="EMBL" id="OBB29455.1"/>
    </source>
</evidence>
<name>A0A1A0R4R5_MYCPR</name>
<protein>
    <submittedName>
        <fullName evidence="1">Uncharacterized protein</fullName>
    </submittedName>
</protein>
<dbReference type="Proteomes" id="UP000093902">
    <property type="component" value="Unassembled WGS sequence"/>
</dbReference>
<proteinExistence type="predicted"/>
<comment type="caution">
    <text evidence="1">The sequence shown here is derived from an EMBL/GenBank/DDBJ whole genome shotgun (WGS) entry which is preliminary data.</text>
</comment>
<reference evidence="2" key="1">
    <citation type="submission" date="2016-06" db="EMBL/GenBank/DDBJ databases">
        <authorList>
            <person name="Sutton G."/>
            <person name="Brinkac L."/>
            <person name="Sanka R."/>
            <person name="Adams M."/>
            <person name="Lau E."/>
            <person name="Mehaffy C."/>
            <person name="Tameris M."/>
            <person name="Hatherill M."/>
            <person name="Hanekom W."/>
            <person name="Mahomed H."/>
            <person name="Mcshane H."/>
        </authorList>
    </citation>
    <scope>NUCLEOTIDE SEQUENCE [LARGE SCALE GENOMIC DNA]</scope>
    <source>
        <strain evidence="2">852002-51209_SCH5440388</strain>
    </source>
</reference>
<dbReference type="AlphaFoldDB" id="A0A1A0R4R5"/>
<sequence>MSDKRFETTHVSREHWFSLGVDTSTGCHYLSIPVSLQIVDYSEYYAIDETEYRAFVADPASAVPLADACRRREHDDRLIVPPPPNRGSAI</sequence>
<dbReference type="OrthoDB" id="4318869at2"/>
<gene>
    <name evidence="1" type="ORF">A5792_19355</name>
</gene>